<name>A0A6J4KPP8_9BACT</name>
<accession>A0A6J4KPP8</accession>
<proteinExistence type="predicted"/>
<protein>
    <recommendedName>
        <fullName evidence="3">Outer membrane protein beta-barrel domain-containing protein</fullName>
    </recommendedName>
</protein>
<keyword evidence="1" id="KW-0732">Signal</keyword>
<evidence type="ECO:0008006" key="3">
    <source>
        <dbReference type="Google" id="ProtNLM"/>
    </source>
</evidence>
<feature type="signal peptide" evidence="1">
    <location>
        <begin position="1"/>
        <end position="20"/>
    </location>
</feature>
<evidence type="ECO:0000256" key="1">
    <source>
        <dbReference type="SAM" id="SignalP"/>
    </source>
</evidence>
<feature type="chain" id="PRO_5027103674" description="Outer membrane protein beta-barrel domain-containing protein" evidence="1">
    <location>
        <begin position="21"/>
        <end position="406"/>
    </location>
</feature>
<organism evidence="2">
    <name type="scientific">uncultured Gemmatimonadota bacterium</name>
    <dbReference type="NCBI Taxonomy" id="203437"/>
    <lineage>
        <taxon>Bacteria</taxon>
        <taxon>Pseudomonadati</taxon>
        <taxon>Gemmatimonadota</taxon>
        <taxon>environmental samples</taxon>
    </lineage>
</organism>
<evidence type="ECO:0000313" key="2">
    <source>
        <dbReference type="EMBL" id="CAA9310128.1"/>
    </source>
</evidence>
<sequence length="406" mass="44112">MKRCVLALAGLLALPVCAQAQTGPVYTPEPHPQQLPQSRFSITPFVAARVPYNTGSFYVFGLGTDQDILVETQREGTPAVGLNADVRVVGPFSLTGGVAYSGGQQDIYTFGTAGDSVPEGRFITDAPSMAFAKLGITARLPDPIRDDRRFHPSAFVTVAPGIVYLNHRSSSAFDDSYHFALNLGADATTRIGRSNFALQIGLEDYITFWRTDEFIARDLGFFADDPRFEGNPVGVDYDYSTGNIFLLRLGVSYRPARSRPMALRPYNPPPPAAAPARAATTPVRVCVVQNGELAQVDAVYDPERADTLIGGRPVAMVHASDALPYAAGASWFINHEPVQVRGRTFAKYGLPRALAPQQLQRMGEFRGVPLFVEAGTREPDVYYVPVRPGCEFQPYQSSETTGAVRG</sequence>
<dbReference type="AlphaFoldDB" id="A0A6J4KPP8"/>
<reference evidence="2" key="1">
    <citation type="submission" date="2020-02" db="EMBL/GenBank/DDBJ databases">
        <authorList>
            <person name="Meier V. D."/>
        </authorList>
    </citation>
    <scope>NUCLEOTIDE SEQUENCE</scope>
    <source>
        <strain evidence="2">AVDCRST_MAG68</strain>
    </source>
</reference>
<dbReference type="EMBL" id="CADCTW010000066">
    <property type="protein sequence ID" value="CAA9310128.1"/>
    <property type="molecule type" value="Genomic_DNA"/>
</dbReference>
<gene>
    <name evidence="2" type="ORF">AVDCRST_MAG68-1285</name>
</gene>